<evidence type="ECO:0000313" key="3">
    <source>
        <dbReference type="EMBL" id="HDR51304.1"/>
    </source>
</evidence>
<dbReference type="SUPFAM" id="SSF49464">
    <property type="entry name" value="Carboxypeptidase regulatory domain-like"/>
    <property type="match status" value="1"/>
</dbReference>
<dbReference type="SUPFAM" id="SSF56935">
    <property type="entry name" value="Porins"/>
    <property type="match status" value="1"/>
</dbReference>
<dbReference type="Gene3D" id="2.170.130.10">
    <property type="entry name" value="TonB-dependent receptor, plug domain"/>
    <property type="match status" value="1"/>
</dbReference>
<dbReference type="InterPro" id="IPR008969">
    <property type="entry name" value="CarboxyPept-like_regulatory"/>
</dbReference>
<organism evidence="3">
    <name type="scientific">Mariniphaga anaerophila</name>
    <dbReference type="NCBI Taxonomy" id="1484053"/>
    <lineage>
        <taxon>Bacteria</taxon>
        <taxon>Pseudomonadati</taxon>
        <taxon>Bacteroidota</taxon>
        <taxon>Bacteroidia</taxon>
        <taxon>Marinilabiliales</taxon>
        <taxon>Prolixibacteraceae</taxon>
        <taxon>Mariniphaga</taxon>
    </lineage>
</organism>
<evidence type="ECO:0000256" key="1">
    <source>
        <dbReference type="ARBA" id="ARBA00022729"/>
    </source>
</evidence>
<dbReference type="InterPro" id="IPR012910">
    <property type="entry name" value="Plug_dom"/>
</dbReference>
<dbReference type="PANTHER" id="PTHR30069">
    <property type="entry name" value="TONB-DEPENDENT OUTER MEMBRANE RECEPTOR"/>
    <property type="match status" value="1"/>
</dbReference>
<sequence length="848" mass="97528">MKLKTIKKLLFPKRIDIRFPVLFLLFFFISTQATKSQQVEFNFEKTPVSEALKEVAYNFEFRISFDADELGKYVITKKIAGSDPLEVLASVLENTPFYAEYKYNTYLIVKRELQVKAPQNRDFIFSGIIYDKKTGERLPNASIRVFENKQTCFSSVNGIFSAQIAKPYQTFLQIHYLGYYSLDTLITVSTNNEVFEFGLVQKTLTLEPVNVRGDKLRMVDVSEQAGHFGLNPSRFADLPNYGETDIFKALQLLPGIGMQENSSGMNIRGSAADQTLVLFDGFTLYNLDHFFGVFSALNPNIVKSIQVYRGGFDSRYGERVSGIIDIYGKSGNRQKMQLYGGINLISGNLTAEIPVSDKITLVAAARRAYSDIYSSWIVDDILNRKISSSVRSPGRRLDVIEPEFYFNDHNLKLTFAPNKKENFSFSYYGAKDYLTSSNLSEDMQVAIQTDDLNEWGNYGLGFSWEKQWNSLYFSRFQVGHSGYFNNYFNESVILTAGQNNETTEAEELERKMVINENNDLTDFFFSFHNEYFINKNNQLEFGVSAKYNRFRFYKDASREFIYNQLSDAAWLHTGFLQDKISLSEKIFIKPGVRLSLYGKTGKIYFEPRFAAYYKTDFGLSYKLASGRYFQFLNKAGTEQSYGYNRDFWVLADGNMHPVVSSNHFIAGASYETRNLFFDVEAYYKSVEGLQEYLFFQDPENRRADRPFQGNINGSALSEFISGNGKNFGIDFLAKYESTHFTTWLAYSLSKTVQFFNEINNGAELPGNYDQPHEIKWTNIYSRNKWTLSSLTLFSSGLPYIESSTKDSDFSTSRVYKRLPDYFRIDFSVNYSFNIKDWTIKPGLSILNA</sequence>
<dbReference type="GO" id="GO:0044718">
    <property type="term" value="P:siderophore transmembrane transport"/>
    <property type="evidence" value="ECO:0007669"/>
    <property type="project" value="TreeGrafter"/>
</dbReference>
<protein>
    <recommendedName>
        <fullName evidence="2">TonB-dependent receptor plug domain-containing protein</fullName>
    </recommendedName>
</protein>
<evidence type="ECO:0000259" key="2">
    <source>
        <dbReference type="Pfam" id="PF07715"/>
    </source>
</evidence>
<proteinExistence type="predicted"/>
<dbReference type="GO" id="GO:0009279">
    <property type="term" value="C:cell outer membrane"/>
    <property type="evidence" value="ECO:0007669"/>
    <property type="project" value="TreeGrafter"/>
</dbReference>
<feature type="domain" description="TonB-dependent receptor plug" evidence="2">
    <location>
        <begin position="237"/>
        <end position="320"/>
    </location>
</feature>
<reference evidence="3" key="1">
    <citation type="journal article" date="2020" name="mSystems">
        <title>Genome- and Community-Level Interaction Insights into Carbon Utilization and Element Cycling Functions of Hydrothermarchaeota in Hydrothermal Sediment.</title>
        <authorList>
            <person name="Zhou Z."/>
            <person name="Liu Y."/>
            <person name="Xu W."/>
            <person name="Pan J."/>
            <person name="Luo Z.H."/>
            <person name="Li M."/>
        </authorList>
    </citation>
    <scope>NUCLEOTIDE SEQUENCE [LARGE SCALE GENOMIC DNA]</scope>
    <source>
        <strain evidence="3">SpSt-1217</strain>
    </source>
</reference>
<dbReference type="InterPro" id="IPR037066">
    <property type="entry name" value="Plug_dom_sf"/>
</dbReference>
<keyword evidence="1" id="KW-0732">Signal</keyword>
<feature type="non-terminal residue" evidence="3">
    <location>
        <position position="848"/>
    </location>
</feature>
<dbReference type="AlphaFoldDB" id="A0A831PJ29"/>
<accession>A0A831PJ29</accession>
<dbReference type="Proteomes" id="UP000886047">
    <property type="component" value="Unassembled WGS sequence"/>
</dbReference>
<dbReference type="EMBL" id="DSDK01000369">
    <property type="protein sequence ID" value="HDR51304.1"/>
    <property type="molecule type" value="Genomic_DNA"/>
</dbReference>
<gene>
    <name evidence="3" type="ORF">ENN90_06750</name>
</gene>
<dbReference type="PANTHER" id="PTHR30069:SF29">
    <property type="entry name" value="HEMOGLOBIN AND HEMOGLOBIN-HAPTOGLOBIN-BINDING PROTEIN 1-RELATED"/>
    <property type="match status" value="1"/>
</dbReference>
<dbReference type="InterPro" id="IPR039426">
    <property type="entry name" value="TonB-dep_rcpt-like"/>
</dbReference>
<dbReference type="GO" id="GO:0015344">
    <property type="term" value="F:siderophore uptake transmembrane transporter activity"/>
    <property type="evidence" value="ECO:0007669"/>
    <property type="project" value="TreeGrafter"/>
</dbReference>
<name>A0A831PJ29_9BACT</name>
<comment type="caution">
    <text evidence="3">The sequence shown here is derived from an EMBL/GenBank/DDBJ whole genome shotgun (WGS) entry which is preliminary data.</text>
</comment>
<dbReference type="Pfam" id="PF07715">
    <property type="entry name" value="Plug"/>
    <property type="match status" value="1"/>
</dbReference>